<feature type="domain" description="ABC transporter" evidence="8">
    <location>
        <begin position="332"/>
        <end position="559"/>
    </location>
</feature>
<comment type="subcellular location">
    <subcellularLocation>
        <location evidence="1">Cell membrane</location>
        <topology evidence="1">Multi-pass membrane protein</topology>
    </subcellularLocation>
</comment>
<dbReference type="SUPFAM" id="SSF52540">
    <property type="entry name" value="P-loop containing nucleoside triphosphate hydrolases"/>
    <property type="match status" value="1"/>
</dbReference>
<comment type="caution">
    <text evidence="10">The sequence shown here is derived from an EMBL/GenBank/DDBJ whole genome shotgun (WGS) entry which is preliminary data.</text>
</comment>
<dbReference type="InterPro" id="IPR011527">
    <property type="entry name" value="ABC1_TM_dom"/>
</dbReference>
<feature type="domain" description="ABC transmembrane type-1" evidence="9">
    <location>
        <begin position="21"/>
        <end position="305"/>
    </location>
</feature>
<dbReference type="SUPFAM" id="SSF90123">
    <property type="entry name" value="ABC transporter transmembrane region"/>
    <property type="match status" value="1"/>
</dbReference>
<evidence type="ECO:0000256" key="2">
    <source>
        <dbReference type="ARBA" id="ARBA00022692"/>
    </source>
</evidence>
<proteinExistence type="predicted"/>
<evidence type="ECO:0000256" key="5">
    <source>
        <dbReference type="ARBA" id="ARBA00022989"/>
    </source>
</evidence>
<dbReference type="InterPro" id="IPR003593">
    <property type="entry name" value="AAA+_ATPase"/>
</dbReference>
<evidence type="ECO:0000256" key="7">
    <source>
        <dbReference type="SAM" id="Phobius"/>
    </source>
</evidence>
<dbReference type="Gene3D" id="1.20.1560.10">
    <property type="entry name" value="ABC transporter type 1, transmembrane domain"/>
    <property type="match status" value="1"/>
</dbReference>
<dbReference type="AlphaFoldDB" id="A0A934NS18"/>
<evidence type="ECO:0000256" key="6">
    <source>
        <dbReference type="ARBA" id="ARBA00023136"/>
    </source>
</evidence>
<keyword evidence="3" id="KW-0547">Nucleotide-binding</keyword>
<dbReference type="Gene3D" id="3.40.50.300">
    <property type="entry name" value="P-loop containing nucleotide triphosphate hydrolases"/>
    <property type="match status" value="1"/>
</dbReference>
<evidence type="ECO:0000313" key="10">
    <source>
        <dbReference type="EMBL" id="MBJ8340421.1"/>
    </source>
</evidence>
<dbReference type="InterPro" id="IPR014216">
    <property type="entry name" value="ABC_transptr_CydD"/>
</dbReference>
<dbReference type="InterPro" id="IPR003439">
    <property type="entry name" value="ABC_transporter-like_ATP-bd"/>
</dbReference>
<evidence type="ECO:0000256" key="4">
    <source>
        <dbReference type="ARBA" id="ARBA00022840"/>
    </source>
</evidence>
<evidence type="ECO:0000259" key="9">
    <source>
        <dbReference type="PROSITE" id="PS50929"/>
    </source>
</evidence>
<feature type="transmembrane region" description="Helical" evidence="7">
    <location>
        <begin position="60"/>
        <end position="80"/>
    </location>
</feature>
<dbReference type="Pfam" id="PF00664">
    <property type="entry name" value="ABC_membrane"/>
    <property type="match status" value="1"/>
</dbReference>
<dbReference type="RefSeq" id="WP_199705340.1">
    <property type="nucleotide sequence ID" value="NZ_JAEMNV010000004.1"/>
</dbReference>
<dbReference type="Proteomes" id="UP000655868">
    <property type="component" value="Unassembled WGS sequence"/>
</dbReference>
<evidence type="ECO:0000256" key="1">
    <source>
        <dbReference type="ARBA" id="ARBA00004651"/>
    </source>
</evidence>
<dbReference type="GO" id="GO:0005524">
    <property type="term" value="F:ATP binding"/>
    <property type="evidence" value="ECO:0007669"/>
    <property type="project" value="UniProtKB-KW"/>
</dbReference>
<dbReference type="NCBIfam" id="TIGR02857">
    <property type="entry name" value="CydD"/>
    <property type="match status" value="1"/>
</dbReference>
<evidence type="ECO:0000259" key="8">
    <source>
        <dbReference type="PROSITE" id="PS50893"/>
    </source>
</evidence>
<dbReference type="EMBL" id="JAEMNV010000004">
    <property type="protein sequence ID" value="MBJ8340421.1"/>
    <property type="molecule type" value="Genomic_DNA"/>
</dbReference>
<feature type="transmembrane region" description="Helical" evidence="7">
    <location>
        <begin position="242"/>
        <end position="263"/>
    </location>
</feature>
<organism evidence="10 11">
    <name type="scientific">Antrihabitans stalagmiti</name>
    <dbReference type="NCBI Taxonomy" id="2799499"/>
    <lineage>
        <taxon>Bacteria</taxon>
        <taxon>Bacillati</taxon>
        <taxon>Actinomycetota</taxon>
        <taxon>Actinomycetes</taxon>
        <taxon>Mycobacteriales</taxon>
        <taxon>Nocardiaceae</taxon>
        <taxon>Antrihabitans</taxon>
    </lineage>
</organism>
<feature type="transmembrane region" description="Helical" evidence="7">
    <location>
        <begin position="20"/>
        <end position="48"/>
    </location>
</feature>
<keyword evidence="6 7" id="KW-0472">Membrane</keyword>
<evidence type="ECO:0000256" key="3">
    <source>
        <dbReference type="ARBA" id="ARBA00022741"/>
    </source>
</evidence>
<dbReference type="PANTHER" id="PTHR24221:SF590">
    <property type="entry name" value="COMPONENT LINKED WITH THE ASSEMBLY OF CYTOCHROME' TRANSPORT TRANSMEMBRANE ATP-BINDING PROTEIN ABC TRANSPORTER CYDD-RELATED"/>
    <property type="match status" value="1"/>
</dbReference>
<dbReference type="PROSITE" id="PS50929">
    <property type="entry name" value="ABC_TM1F"/>
    <property type="match status" value="1"/>
</dbReference>
<keyword evidence="2 7" id="KW-0812">Transmembrane</keyword>
<keyword evidence="4" id="KW-0067">ATP-binding</keyword>
<dbReference type="GO" id="GO:0042883">
    <property type="term" value="P:cysteine transport"/>
    <property type="evidence" value="ECO:0007669"/>
    <property type="project" value="InterPro"/>
</dbReference>
<name>A0A934NS18_9NOCA</name>
<evidence type="ECO:0000313" key="11">
    <source>
        <dbReference type="Proteomes" id="UP000655868"/>
    </source>
</evidence>
<dbReference type="PROSITE" id="PS50893">
    <property type="entry name" value="ABC_TRANSPORTER_2"/>
    <property type="match status" value="1"/>
</dbReference>
<sequence>MRGPIDPRLWRYSHAARKYLVLSVALSVLITAAIIVSALVIGALLAGIITEPGERTAESWTLLLSILGAAFGIRVVGVWLQARLGHRSASHVVADLEGEALAAAVGLEPRELDSRRGELATVLTRGIGDLRPYLSGYLPALILAVIVPPAVLVVIATQDLISAAIIGVTLPLIPLFMILIGLLTRGKSRSTLEAMSTLSSQLLDLLAGLPTLRALGREQGPQARVEELGDAHRRTAMSALRIAFLSSAVLELLATLCVALVAVSIGLRLVFGEMGLQAAIIALILAPEVYHPLRSVGERFHAAEDGMAAAEKVFGVLAAREATPSAGERRPARLNGIIEVGGLGVRSRDGFAPNEFGAVFRPGSVTVLTGANGSGKSTVLQAVLGLVAPDRGWVTVDGIDVGELDRAWWWDHIAWLPQRPVLVPGTLRENLELVGEPGVDLDRVCAATGFDAVLAELPDGWNTVVGSGGVGLSLGQRQRLALTRTLVSAKPILLLDEPTAHLDSASEATVLESIVRCADVGATVVVVAHRPSVLAAADVIVEVGRHTVNAESTLPGEGI</sequence>
<feature type="transmembrane region" description="Helical" evidence="7">
    <location>
        <begin position="134"/>
        <end position="155"/>
    </location>
</feature>
<keyword evidence="11" id="KW-1185">Reference proteome</keyword>
<keyword evidence="5 7" id="KW-1133">Transmembrane helix</keyword>
<dbReference type="GO" id="GO:0005886">
    <property type="term" value="C:plasma membrane"/>
    <property type="evidence" value="ECO:0007669"/>
    <property type="project" value="UniProtKB-SubCell"/>
</dbReference>
<dbReference type="GO" id="GO:0140359">
    <property type="term" value="F:ABC-type transporter activity"/>
    <property type="evidence" value="ECO:0007669"/>
    <property type="project" value="InterPro"/>
</dbReference>
<dbReference type="CDD" id="cd18584">
    <property type="entry name" value="ABC_6TM_AarD_CydD"/>
    <property type="match status" value="1"/>
</dbReference>
<reference evidence="10" key="1">
    <citation type="submission" date="2020-12" db="EMBL/GenBank/DDBJ databases">
        <title>Antrihabitans popcorni sp. nov. and Antrihabitans auranticaus sp. nov., isolated from a larva cave.</title>
        <authorList>
            <person name="Lee S.D."/>
            <person name="Kim I.S."/>
        </authorList>
    </citation>
    <scope>NUCLEOTIDE SEQUENCE</scope>
    <source>
        <strain evidence="10">YC3-6</strain>
    </source>
</reference>
<dbReference type="GO" id="GO:0016887">
    <property type="term" value="F:ATP hydrolysis activity"/>
    <property type="evidence" value="ECO:0007669"/>
    <property type="project" value="InterPro"/>
</dbReference>
<dbReference type="InterPro" id="IPR036640">
    <property type="entry name" value="ABC1_TM_sf"/>
</dbReference>
<dbReference type="InterPro" id="IPR039421">
    <property type="entry name" value="Type_1_exporter"/>
</dbReference>
<protein>
    <submittedName>
        <fullName evidence="10">Thiol reductant ABC exporter subunit CydD</fullName>
    </submittedName>
</protein>
<dbReference type="CDD" id="cd03228">
    <property type="entry name" value="ABCC_MRP_Like"/>
    <property type="match status" value="1"/>
</dbReference>
<dbReference type="PANTHER" id="PTHR24221">
    <property type="entry name" value="ATP-BINDING CASSETTE SUB-FAMILY B"/>
    <property type="match status" value="1"/>
</dbReference>
<dbReference type="SMART" id="SM00382">
    <property type="entry name" value="AAA"/>
    <property type="match status" value="1"/>
</dbReference>
<dbReference type="InterPro" id="IPR027417">
    <property type="entry name" value="P-loop_NTPase"/>
</dbReference>
<dbReference type="Pfam" id="PF00005">
    <property type="entry name" value="ABC_tran"/>
    <property type="match status" value="1"/>
</dbReference>
<gene>
    <name evidence="10" type="primary">cydD</name>
    <name evidence="10" type="ORF">JGU71_16130</name>
</gene>
<accession>A0A934NS18</accession>
<feature type="transmembrane region" description="Helical" evidence="7">
    <location>
        <begin position="161"/>
        <end position="183"/>
    </location>
</feature>